<dbReference type="AlphaFoldDB" id="A0A4D6KI38"/>
<sequence>MSALQLLKANGIGASNVRMRRPEGAGPPEYPGSCPGPPSVLGNFFSGLCSTISSWLCCFHSFYIVCCCGLLQDCFGAPPQPPPPIGVAPPQAQPQSPPRASEPFQSPPDPLAVSIGHPEWANSGPPGSPRGSPPGLPHPY</sequence>
<evidence type="ECO:0000313" key="3">
    <source>
        <dbReference type="Proteomes" id="UP000501690"/>
    </source>
</evidence>
<dbReference type="Proteomes" id="UP000501690">
    <property type="component" value="Linkage Group LG1"/>
</dbReference>
<name>A0A4D6KI38_VIGUN</name>
<keyword evidence="3" id="KW-1185">Reference proteome</keyword>
<evidence type="ECO:0000313" key="2">
    <source>
        <dbReference type="EMBL" id="QCD77018.1"/>
    </source>
</evidence>
<evidence type="ECO:0000256" key="1">
    <source>
        <dbReference type="SAM" id="MobiDB-lite"/>
    </source>
</evidence>
<organism evidence="2 3">
    <name type="scientific">Vigna unguiculata</name>
    <name type="common">Cowpea</name>
    <dbReference type="NCBI Taxonomy" id="3917"/>
    <lineage>
        <taxon>Eukaryota</taxon>
        <taxon>Viridiplantae</taxon>
        <taxon>Streptophyta</taxon>
        <taxon>Embryophyta</taxon>
        <taxon>Tracheophyta</taxon>
        <taxon>Spermatophyta</taxon>
        <taxon>Magnoliopsida</taxon>
        <taxon>eudicotyledons</taxon>
        <taxon>Gunneridae</taxon>
        <taxon>Pentapetalae</taxon>
        <taxon>rosids</taxon>
        <taxon>fabids</taxon>
        <taxon>Fabales</taxon>
        <taxon>Fabaceae</taxon>
        <taxon>Papilionoideae</taxon>
        <taxon>50 kb inversion clade</taxon>
        <taxon>NPAAA clade</taxon>
        <taxon>indigoferoid/millettioid clade</taxon>
        <taxon>Phaseoleae</taxon>
        <taxon>Vigna</taxon>
    </lineage>
</organism>
<gene>
    <name evidence="2" type="ORF">DEO72_LG1g640</name>
</gene>
<feature type="region of interest" description="Disordered" evidence="1">
    <location>
        <begin position="79"/>
        <end position="140"/>
    </location>
</feature>
<feature type="compositionally biased region" description="Pro residues" evidence="1">
    <location>
        <begin position="126"/>
        <end position="140"/>
    </location>
</feature>
<accession>A0A4D6KI38</accession>
<dbReference type="EMBL" id="CP039345">
    <property type="protein sequence ID" value="QCD77018.1"/>
    <property type="molecule type" value="Genomic_DNA"/>
</dbReference>
<feature type="compositionally biased region" description="Pro residues" evidence="1">
    <location>
        <begin position="79"/>
        <end position="97"/>
    </location>
</feature>
<protein>
    <submittedName>
        <fullName evidence="2">Uncharacterized protein</fullName>
    </submittedName>
</protein>
<proteinExistence type="predicted"/>
<reference evidence="2 3" key="1">
    <citation type="submission" date="2019-04" db="EMBL/GenBank/DDBJ databases">
        <title>An improved genome assembly and genetic linkage map for asparagus bean, Vigna unguiculata ssp. sesquipedialis.</title>
        <authorList>
            <person name="Xia Q."/>
            <person name="Zhang R."/>
            <person name="Dong Y."/>
        </authorList>
    </citation>
    <scope>NUCLEOTIDE SEQUENCE [LARGE SCALE GENOMIC DNA]</scope>
    <source>
        <tissue evidence="2">Leaf</tissue>
    </source>
</reference>